<dbReference type="Proteomes" id="UP000011841">
    <property type="component" value="Chromosome"/>
</dbReference>
<dbReference type="PATRIC" id="fig|1245469.3.peg.1846"/>
<gene>
    <name evidence="1" type="ORF">S58_18110</name>
</gene>
<protein>
    <submittedName>
        <fullName evidence="1">Uncharacterized protein</fullName>
    </submittedName>
</protein>
<proteinExistence type="predicted"/>
<reference evidence="1 2" key="1">
    <citation type="journal article" date="2013" name="Appl. Environ. Microbiol.">
        <title>Genome analysis suggests that the soil oligotrophic bacterium Agromonas oligotrophica (Bradyrhizobium oligotrophicum) is a nitrogen-fixing symbiont of Aeschynomene indica.</title>
        <authorList>
            <person name="Okubo T."/>
            <person name="Fukushima S."/>
            <person name="Itakura M."/>
            <person name="Oshima K."/>
            <person name="Longtonglang A."/>
            <person name="Teaumroong N."/>
            <person name="Mitsui H."/>
            <person name="Hattori M."/>
            <person name="Hattori R."/>
            <person name="Hattori T."/>
            <person name="Minamisawa K."/>
        </authorList>
    </citation>
    <scope>NUCLEOTIDE SEQUENCE [LARGE SCALE GENOMIC DNA]</scope>
    <source>
        <strain evidence="1 2">S58</strain>
    </source>
</reference>
<dbReference type="AlphaFoldDB" id="M4Z3A3"/>
<dbReference type="GeneID" id="301815733"/>
<evidence type="ECO:0000313" key="2">
    <source>
        <dbReference type="Proteomes" id="UP000011841"/>
    </source>
</evidence>
<organism evidence="1 2">
    <name type="scientific">Bradyrhizobium oligotrophicum S58</name>
    <dbReference type="NCBI Taxonomy" id="1245469"/>
    <lineage>
        <taxon>Bacteria</taxon>
        <taxon>Pseudomonadati</taxon>
        <taxon>Pseudomonadota</taxon>
        <taxon>Alphaproteobacteria</taxon>
        <taxon>Hyphomicrobiales</taxon>
        <taxon>Nitrobacteraceae</taxon>
        <taxon>Bradyrhizobium</taxon>
    </lineage>
</organism>
<evidence type="ECO:0000313" key="1">
    <source>
        <dbReference type="EMBL" id="BAM87818.1"/>
    </source>
</evidence>
<accession>M4Z3A3</accession>
<sequence length="67" mass="7653">MSKDDTSAMLRPTRITVWRRNYNRDDEAGDTLPAGVNDRIFRVDRSGTESCARLVSDRTELATVQHE</sequence>
<dbReference type="eggNOG" id="ENOG5031CM4">
    <property type="taxonomic scope" value="Bacteria"/>
</dbReference>
<keyword evidence="2" id="KW-1185">Reference proteome</keyword>
<dbReference type="KEGG" id="aol:S58_18110"/>
<dbReference type="RefSeq" id="WP_015664946.1">
    <property type="nucleotide sequence ID" value="NC_020453.1"/>
</dbReference>
<name>M4Z3A3_9BRAD</name>
<dbReference type="HOGENOM" id="CLU_2804012_0_0_5"/>
<dbReference type="EMBL" id="AP012603">
    <property type="protein sequence ID" value="BAM87818.1"/>
    <property type="molecule type" value="Genomic_DNA"/>
</dbReference>
<dbReference type="OrthoDB" id="7839213at2"/>